<dbReference type="HOGENOM" id="CLU_3352129_0_0_1"/>
<dbReference type="EMBL" id="FN596494">
    <property type="protein sequence ID" value="CCB59626.1"/>
    <property type="molecule type" value="Genomic_DNA"/>
</dbReference>
<accession>F6HXF6</accession>
<reference evidence="2" key="1">
    <citation type="journal article" date="2007" name="Nature">
        <title>The grapevine genome sequence suggests ancestral hexaploidization in major angiosperm phyla.</title>
        <authorList>
            <consortium name="The French-Italian Public Consortium for Grapevine Genome Characterization."/>
            <person name="Jaillon O."/>
            <person name="Aury J.-M."/>
            <person name="Noel B."/>
            <person name="Policriti A."/>
            <person name="Clepet C."/>
            <person name="Casagrande A."/>
            <person name="Choisne N."/>
            <person name="Aubourg S."/>
            <person name="Vitulo N."/>
            <person name="Jubin C."/>
            <person name="Vezzi A."/>
            <person name="Legeai F."/>
            <person name="Hugueney P."/>
            <person name="Dasilva C."/>
            <person name="Horner D."/>
            <person name="Mica E."/>
            <person name="Jublot D."/>
            <person name="Poulain J."/>
            <person name="Bruyere C."/>
            <person name="Billault A."/>
            <person name="Segurens B."/>
            <person name="Gouyvenoux M."/>
            <person name="Ugarte E."/>
            <person name="Cattonaro F."/>
            <person name="Anthouard V."/>
            <person name="Vico V."/>
            <person name="Del Fabbro C."/>
            <person name="Alaux M."/>
            <person name="Di Gaspero G."/>
            <person name="Dumas V."/>
            <person name="Felice N."/>
            <person name="Paillard S."/>
            <person name="Juman I."/>
            <person name="Moroldo M."/>
            <person name="Scalabrin S."/>
            <person name="Canaguier A."/>
            <person name="Le Clainche I."/>
            <person name="Malacrida G."/>
            <person name="Durand E."/>
            <person name="Pesole G."/>
            <person name="Laucou V."/>
            <person name="Chatelet P."/>
            <person name="Merdinoglu D."/>
            <person name="Delledonne M."/>
            <person name="Pezzotti M."/>
            <person name="Lecharny A."/>
            <person name="Scarpelli C."/>
            <person name="Artiguenave F."/>
            <person name="Pe M.E."/>
            <person name="Valle G."/>
            <person name="Morgante M."/>
            <person name="Caboche M."/>
            <person name="Adam-Blondon A.-F."/>
            <person name="Weissenbach J."/>
            <person name="Quetier F."/>
            <person name="Wincker P."/>
        </authorList>
    </citation>
    <scope>NUCLEOTIDE SEQUENCE [LARGE SCALE GENOMIC DNA]</scope>
    <source>
        <strain evidence="2">cv. Pinot noir / PN40024</strain>
    </source>
</reference>
<dbReference type="InParanoid" id="F6HXF6"/>
<name>F6HXF6_VITVI</name>
<dbReference type="Proteomes" id="UP000009183">
    <property type="component" value="Chromosome 9"/>
</dbReference>
<evidence type="ECO:0000313" key="2">
    <source>
        <dbReference type="Proteomes" id="UP000009183"/>
    </source>
</evidence>
<dbReference type="STRING" id="29760.F6HXF6"/>
<evidence type="ECO:0000313" key="1">
    <source>
        <dbReference type="EMBL" id="CCB59626.1"/>
    </source>
</evidence>
<dbReference type="AlphaFoldDB" id="F6HXF6"/>
<gene>
    <name evidence="1" type="ordered locus">VIT_09s0002g07280</name>
</gene>
<organism evidence="1 2">
    <name type="scientific">Vitis vinifera</name>
    <name type="common">Grape</name>
    <dbReference type="NCBI Taxonomy" id="29760"/>
    <lineage>
        <taxon>Eukaryota</taxon>
        <taxon>Viridiplantae</taxon>
        <taxon>Streptophyta</taxon>
        <taxon>Embryophyta</taxon>
        <taxon>Tracheophyta</taxon>
        <taxon>Spermatophyta</taxon>
        <taxon>Magnoliopsida</taxon>
        <taxon>eudicotyledons</taxon>
        <taxon>Gunneridae</taxon>
        <taxon>Pentapetalae</taxon>
        <taxon>rosids</taxon>
        <taxon>Vitales</taxon>
        <taxon>Vitaceae</taxon>
        <taxon>Viteae</taxon>
        <taxon>Vitis</taxon>
    </lineage>
</organism>
<dbReference type="PaxDb" id="29760-VIT_09s0002g07280.t01"/>
<sequence>MSHVSLERSKKRQMRIEKGPIMLKRCENKSSHARREK</sequence>
<proteinExistence type="predicted"/>
<protein>
    <submittedName>
        <fullName evidence="1">Uncharacterized protein</fullName>
    </submittedName>
</protein>
<keyword evidence="2" id="KW-1185">Reference proteome</keyword>